<sequence length="115" mass="12944">METLPCTGCRGLCCGPVPVTEQELKKIKKKIKSMPPKLRAELEGQKRFFGTCIFFDQDKDRCGIHSVRPAICRAFGLHKNLVCFRKPEAAVKANWSAAEAPVGILSEDFTWKDFK</sequence>
<dbReference type="OrthoDB" id="9810361at2"/>
<dbReference type="eggNOG" id="COG0727">
    <property type="taxonomic scope" value="Bacteria"/>
</dbReference>
<keyword evidence="2" id="KW-1185">Reference proteome</keyword>
<dbReference type="Pfam" id="PF03692">
    <property type="entry name" value="CxxCxxCC"/>
    <property type="match status" value="1"/>
</dbReference>
<name>A0A074MD87_9BACL</name>
<accession>A0A074MD87</accession>
<gene>
    <name evidence="1" type="ORF">EL26_07880</name>
</gene>
<dbReference type="Proteomes" id="UP000027931">
    <property type="component" value="Unassembled WGS sequence"/>
</dbReference>
<proteinExistence type="predicted"/>
<dbReference type="InterPro" id="IPR005358">
    <property type="entry name" value="Puta_zinc/iron-chelating_dom"/>
</dbReference>
<organism evidence="1 2">
    <name type="scientific">Tumebacillus flagellatus</name>
    <dbReference type="NCBI Taxonomy" id="1157490"/>
    <lineage>
        <taxon>Bacteria</taxon>
        <taxon>Bacillati</taxon>
        <taxon>Bacillota</taxon>
        <taxon>Bacilli</taxon>
        <taxon>Bacillales</taxon>
        <taxon>Alicyclobacillaceae</taxon>
        <taxon>Tumebacillus</taxon>
    </lineage>
</organism>
<protein>
    <submittedName>
        <fullName evidence="1">Fe-S oxidoreductase</fullName>
    </submittedName>
</protein>
<dbReference type="AlphaFoldDB" id="A0A074MD87"/>
<comment type="caution">
    <text evidence="1">The sequence shown here is derived from an EMBL/GenBank/DDBJ whole genome shotgun (WGS) entry which is preliminary data.</text>
</comment>
<evidence type="ECO:0000313" key="1">
    <source>
        <dbReference type="EMBL" id="KEO83827.1"/>
    </source>
</evidence>
<reference evidence="1 2" key="1">
    <citation type="journal article" date="2013" name="Int. J. Syst. Evol. Microbiol.">
        <title>Tumebacillus flagellatus sp. nov., an alpha-amylase/pullulanase-producing bacterium isolated from cassava wastewater.</title>
        <authorList>
            <person name="Wang Q."/>
            <person name="Xie N."/>
            <person name="Qin Y."/>
            <person name="Shen N."/>
            <person name="Zhu J."/>
            <person name="Mi H."/>
            <person name="Huang R."/>
        </authorList>
    </citation>
    <scope>NUCLEOTIDE SEQUENCE [LARGE SCALE GENOMIC DNA]</scope>
    <source>
        <strain evidence="1 2">GST4</strain>
    </source>
</reference>
<evidence type="ECO:0000313" key="2">
    <source>
        <dbReference type="Proteomes" id="UP000027931"/>
    </source>
</evidence>
<dbReference type="EMBL" id="JMIR01000008">
    <property type="protein sequence ID" value="KEO83827.1"/>
    <property type="molecule type" value="Genomic_DNA"/>
</dbReference>
<dbReference type="STRING" id="1157490.EL26_07880"/>
<dbReference type="RefSeq" id="WP_038086245.1">
    <property type="nucleotide sequence ID" value="NZ_JMIR01000008.1"/>
</dbReference>